<name>A0A917N1H8_9SPHI</name>
<feature type="domain" description="MBG" evidence="1">
    <location>
        <begin position="274"/>
        <end position="348"/>
    </location>
</feature>
<feature type="domain" description="MBG" evidence="1">
    <location>
        <begin position="843"/>
        <end position="919"/>
    </location>
</feature>
<feature type="domain" description="MBG" evidence="1">
    <location>
        <begin position="1008"/>
        <end position="1083"/>
    </location>
</feature>
<proteinExistence type="predicted"/>
<feature type="domain" description="MBG" evidence="1">
    <location>
        <begin position="436"/>
        <end position="511"/>
    </location>
</feature>
<dbReference type="Pfam" id="PF18676">
    <property type="entry name" value="MBG_2"/>
    <property type="match status" value="16"/>
</dbReference>
<keyword evidence="3" id="KW-1185">Reference proteome</keyword>
<dbReference type="Proteomes" id="UP000662074">
    <property type="component" value="Unassembled WGS sequence"/>
</dbReference>
<accession>A0A917N1H8</accession>
<feature type="domain" description="MBG" evidence="1">
    <location>
        <begin position="681"/>
        <end position="757"/>
    </location>
</feature>
<feature type="domain" description="MBG" evidence="1">
    <location>
        <begin position="598"/>
        <end position="673"/>
    </location>
</feature>
<feature type="domain" description="MBG" evidence="1">
    <location>
        <begin position="112"/>
        <end position="187"/>
    </location>
</feature>
<dbReference type="Gene3D" id="2.60.40.1080">
    <property type="match status" value="1"/>
</dbReference>
<feature type="domain" description="MBG" evidence="1">
    <location>
        <begin position="355"/>
        <end position="430"/>
    </location>
</feature>
<dbReference type="Gene3D" id="3.30.160.710">
    <property type="match status" value="16"/>
</dbReference>
<reference evidence="2" key="1">
    <citation type="journal article" date="2014" name="Int. J. Syst. Evol. Microbiol.">
        <title>Complete genome sequence of Corynebacterium casei LMG S-19264T (=DSM 44701T), isolated from a smear-ripened cheese.</title>
        <authorList>
            <consortium name="US DOE Joint Genome Institute (JGI-PGF)"/>
            <person name="Walter F."/>
            <person name="Albersmeier A."/>
            <person name="Kalinowski J."/>
            <person name="Ruckert C."/>
        </authorList>
    </citation>
    <scope>NUCLEOTIDE SEQUENCE</scope>
    <source>
        <strain evidence="2">CCM 8711</strain>
    </source>
</reference>
<dbReference type="Pfam" id="PF13585">
    <property type="entry name" value="CHU_C"/>
    <property type="match status" value="1"/>
</dbReference>
<feature type="domain" description="MBG" evidence="1">
    <location>
        <begin position="1170"/>
        <end position="1245"/>
    </location>
</feature>
<feature type="domain" description="MBG" evidence="1">
    <location>
        <begin position="193"/>
        <end position="268"/>
    </location>
</feature>
<sequence length="1675" mass="173111">MLATATHVSAAKHIDKTARSSVYAADQTITFNPVAPHTYGDADFTVTATASSGLPVEYRSSNMAIATVNTNTGLVHIISTGTFAITASQPGDANYNAANRVSQLVTINKADLTVNVNSQTRSYGVNNIAFTIIYSGFKNNDTQTKLTVRPTVSTTANVRSDVGTYPITISAASSNFYNFIYDAGTVTVTPAPLTITAGNKIKAYGAANPALTLTYSGFKNNETAAVLTTQATLSTPVDVNTAPGTYAISVSGATASNYSISFIDGVFTVSRGTLRVAAATKTKVYGAGSPELTYTVTGYVLGQTSSVFTSPVTISTTATAASPVGTYPIDATGGSADNYNIIYVPGALNINKAQLKIAAASMSKLYGEANSALTYTYTGFVLNDTEADLTAPPVITTTAQTNSPVGNYPITINGASSNNYTIIYIAGRLTINKAPLRIIADAKTKTYKSANPALTYTYDGFVNNDTESSLTTAPIIATTATTTSLPGVYPITVKSATATNYTITYVNSALTVAKADLIIKANDITRSYGTTIPAFSFTYTGFVNNETEANLQRKPTASASVTARSEAGTYTITPSGAASPNYNIIYQTGTLTIEKRTLTVTAVNKTKTYGAANPAFTLTYSGLVNGDRAPAILTGTPDVTTQASTASLPGTYAIEVSGNVTADNYAIVYVNGEIAVQKAILRVTAVSKNKAYGQPNPAFTYTYSGFVNGDNASALTNEPETPVTTANASSPAGFYPITVTGGTADNYTFQYIAGRLTINKVTLTANINAKTKVYGQPNPALTATYTGFVNGDAPASITTEPTFTTVDANSPVGTYAITGTGGVANNYTFRIVNSTLTITRASLNITVNDATRGYGVANPPFSLAYNGLVNGDDASTAFTTAPTITTSATITSQQGTYPVTASGAVSSNYTLTYVPGTLTITKAQLFVKADDKTKTYGDANPALTLSYSGFLNGDNQSVITTAPVANVNANAGSGAGNYTITPSGGSTLNNSYDLVYQTGTLTITKAPLNIAAQNASRVYGAANPVFAPVYTGFVNSETSVVLIAQPVANTTATTNSSVGSYPVNFSGATAANYNISYTPATLTITRGTLTITANNKTRMYGAANPVFEFTYSGFAAGDSQANLTTAPAATTPATTTSAVGNYAIIPSGAVSNNYTIVYNNGTLTVDKAQLTVTADNQSKIYGAVNPSLTVRYNGFVNGEMPAVLSTAATATTSANAASGVGTYAIVPAGAAASNYNFIYANGVLSVSRAQLNVIAENKTKVYGTTNPALSYTINGFVNGDNATVITTPPVGTTSATTNSGVGTYPINFAGATAANYALSYTPATLTVTPAVLTITANNQTRTFGQANPAFTLTYVGFVNGDGAANLTTQPSASTTATTASPAGTYPIVPGGGVSANYSFTYVNGTLTVTSTTATINFALLPAKTVGDADFAPGATNSVNEPLAYTSSNQAVATIVNGNIHIVGAGTTVITAAFPAGSNYNQNAPVSQLFVVNKASQVITFNAIPAITRGESYTIPAATSSSGLPVILEVKDATVASVRGLVINGLQVGTTTIRAFQPGNDNYNAATTVVQTIQVINNAGKADLQVHLALSPNGDGENDVFVIEGIKDHPDNQVTVVNRNGVKIYEIKGYDNTSKVFDGHSNITGALQQPGTYFYLIQYHVNGEGKRLTGAFVIKY</sequence>
<dbReference type="EMBL" id="BMDO01000005">
    <property type="protein sequence ID" value="GGI50883.1"/>
    <property type="molecule type" value="Genomic_DNA"/>
</dbReference>
<feature type="domain" description="MBG" evidence="1">
    <location>
        <begin position="1332"/>
        <end position="1407"/>
    </location>
</feature>
<reference evidence="2" key="2">
    <citation type="submission" date="2020-09" db="EMBL/GenBank/DDBJ databases">
        <authorList>
            <person name="Sun Q."/>
            <person name="Sedlacek I."/>
        </authorList>
    </citation>
    <scope>NUCLEOTIDE SEQUENCE</scope>
    <source>
        <strain evidence="2">CCM 8711</strain>
    </source>
</reference>
<feature type="domain" description="MBG" evidence="1">
    <location>
        <begin position="925"/>
        <end position="1002"/>
    </location>
</feature>
<gene>
    <name evidence="2" type="ORF">GCM10011425_20950</name>
</gene>
<evidence type="ECO:0000313" key="2">
    <source>
        <dbReference type="EMBL" id="GGI50883.1"/>
    </source>
</evidence>
<feature type="domain" description="MBG" evidence="1">
    <location>
        <begin position="763"/>
        <end position="837"/>
    </location>
</feature>
<dbReference type="InterPro" id="IPR008964">
    <property type="entry name" value="Invasin/intimin_cell_adhesion"/>
</dbReference>
<evidence type="ECO:0000259" key="1">
    <source>
        <dbReference type="Pfam" id="PF18676"/>
    </source>
</evidence>
<dbReference type="InterPro" id="IPR041286">
    <property type="entry name" value="MBG_2"/>
</dbReference>
<evidence type="ECO:0000313" key="3">
    <source>
        <dbReference type="Proteomes" id="UP000662074"/>
    </source>
</evidence>
<feature type="domain" description="MBG" evidence="1">
    <location>
        <begin position="1251"/>
        <end position="1326"/>
    </location>
</feature>
<dbReference type="SUPFAM" id="SSF49373">
    <property type="entry name" value="Invasin/intimin cell-adhesion fragments"/>
    <property type="match status" value="2"/>
</dbReference>
<feature type="domain" description="MBG" evidence="1">
    <location>
        <begin position="517"/>
        <end position="592"/>
    </location>
</feature>
<feature type="domain" description="MBG" evidence="1">
    <location>
        <begin position="1089"/>
        <end position="1164"/>
    </location>
</feature>
<protein>
    <recommendedName>
        <fullName evidence="1">MBG domain-containing protein</fullName>
    </recommendedName>
</protein>
<comment type="caution">
    <text evidence="2">The sequence shown here is derived from an EMBL/GenBank/DDBJ whole genome shotgun (WGS) entry which is preliminary data.</text>
</comment>
<organism evidence="2 3">
    <name type="scientific">Mucilaginibacter galii</name>
    <dbReference type="NCBI Taxonomy" id="2005073"/>
    <lineage>
        <taxon>Bacteria</taxon>
        <taxon>Pseudomonadati</taxon>
        <taxon>Bacteroidota</taxon>
        <taxon>Sphingobacteriia</taxon>
        <taxon>Sphingobacteriales</taxon>
        <taxon>Sphingobacteriaceae</taxon>
        <taxon>Mucilaginibacter</taxon>
    </lineage>
</organism>